<gene>
    <name evidence="1" type="ORF">M972_112935</name>
</gene>
<name>A0AB36TL55_ACETH</name>
<organism evidence="1 2">
    <name type="scientific">Acetivibrio thermocellus AD2</name>
    <dbReference type="NCBI Taxonomy" id="1138384"/>
    <lineage>
        <taxon>Bacteria</taxon>
        <taxon>Bacillati</taxon>
        <taxon>Bacillota</taxon>
        <taxon>Clostridia</taxon>
        <taxon>Eubacteriales</taxon>
        <taxon>Oscillospiraceae</taxon>
        <taxon>Acetivibrio</taxon>
    </lineage>
</organism>
<sequence length="110" mass="12271">MTESSPLIPKEGEPLKYFENKERYLGYAKEGEKERGWYLYTPYFGNNGDGVWVVGMGGSLGRKGIAYFGESDGLSKSSVRPAFCLSNSLLIEESAEVIQGETVYVIKNER</sequence>
<dbReference type="Proteomes" id="UP000223596">
    <property type="component" value="Unassembled WGS sequence"/>
</dbReference>
<dbReference type="AlphaFoldDB" id="A0AB36TL55"/>
<evidence type="ECO:0000313" key="1">
    <source>
        <dbReference type="EMBL" id="PFH04111.1"/>
    </source>
</evidence>
<proteinExistence type="predicted"/>
<evidence type="ECO:0000313" key="2">
    <source>
        <dbReference type="Proteomes" id="UP000223596"/>
    </source>
</evidence>
<dbReference type="RefSeq" id="WP_003516872.1">
    <property type="nucleotide sequence ID" value="NZ_CP013828.1"/>
</dbReference>
<reference evidence="1 2" key="1">
    <citation type="submission" date="2017-09" db="EMBL/GenBank/DDBJ databases">
        <title>Evaluation of Pacific Biosciences Sequencing Technology to Finishing C. thermocellum Genome Sequences.</title>
        <authorList>
            <person name="Brown S."/>
        </authorList>
    </citation>
    <scope>NUCLEOTIDE SEQUENCE [LARGE SCALE GENOMIC DNA]</scope>
    <source>
        <strain evidence="1 2">AD2</strain>
    </source>
</reference>
<protein>
    <submittedName>
        <fullName evidence="1">Uncharacterized protein</fullName>
    </submittedName>
</protein>
<dbReference type="EMBL" id="PDBW01000001">
    <property type="protein sequence ID" value="PFH04111.1"/>
    <property type="molecule type" value="Genomic_DNA"/>
</dbReference>
<accession>A0AB36TL55</accession>
<comment type="caution">
    <text evidence="1">The sequence shown here is derived from an EMBL/GenBank/DDBJ whole genome shotgun (WGS) entry which is preliminary data.</text>
</comment>